<dbReference type="EMBL" id="JARK01000384">
    <property type="protein sequence ID" value="EYC37506.1"/>
    <property type="molecule type" value="Genomic_DNA"/>
</dbReference>
<dbReference type="PROSITE" id="PS50878">
    <property type="entry name" value="RT_POL"/>
    <property type="match status" value="1"/>
</dbReference>
<reference evidence="3" key="1">
    <citation type="journal article" date="2015" name="Nat. Genet.">
        <title>The genome and transcriptome of the zoonotic hookworm Ancylostoma ceylanicum identify infection-specific gene families.</title>
        <authorList>
            <person name="Schwarz E.M."/>
            <person name="Hu Y."/>
            <person name="Antoshechkin I."/>
            <person name="Miller M.M."/>
            <person name="Sternberg P.W."/>
            <person name="Aroian R.V."/>
        </authorList>
    </citation>
    <scope>NUCLEOTIDE SEQUENCE</scope>
    <source>
        <strain evidence="3">HY135</strain>
    </source>
</reference>
<dbReference type="InterPro" id="IPR043502">
    <property type="entry name" value="DNA/RNA_pol_sf"/>
</dbReference>
<dbReference type="CDD" id="cd01650">
    <property type="entry name" value="RT_nLTR_like"/>
    <property type="match status" value="1"/>
</dbReference>
<sequence length="514" mass="59136">MRKRRHAGTRCVSGGPIVRKTPGEDEYVIPSVLPSEVRHAIKSVKNRTAPGPDRIRPEHLKNLPTALVSTLARLFTRYLSECKVPTQWKTSRTVLLYKKGDPQDMGNYRPICLLSVVYKLFTRVILNRIERTLDEGQPCEQAGFRKGFSTIDHIYTLSPGSLKYHESTRCLSVSRSSISRKPSTPISPFYDDITIDVRRGVRQGDTVSPKLFTATLEDVMRRLEWDNMGVRVDGRLLHHLRFADDIVLITPSISQAERMLADFDDACGKIGLQLNLTKTMFMRNGWVPDAPFSLNGTTISECSSYVYLGREVNMMNDLAPELGRRKRAAWGAYKSIEDVVKKTKNIRLRAHLFNTTVLPALTYASETWALRKQDENAVSVIERSIERVMLGMTRLTQVRAGIRSSTLRQQSKIRDAAVYAKSSKIRWAGHVMRPNDHRWTRAVSDWTPRNVKRTTGRPPTRWSDFFTKSFKKRYDTLRVSRTDRTHWTTLARERDKWKDCWRPLGLPNDQRESR</sequence>
<feature type="domain" description="Reverse transcriptase" evidence="1">
    <location>
        <begin position="77"/>
        <end position="299"/>
    </location>
</feature>
<dbReference type="AlphaFoldDB" id="A0A016WD35"/>
<organism evidence="2 3">
    <name type="scientific">Ancylostoma ceylanicum</name>
    <dbReference type="NCBI Taxonomy" id="53326"/>
    <lineage>
        <taxon>Eukaryota</taxon>
        <taxon>Metazoa</taxon>
        <taxon>Ecdysozoa</taxon>
        <taxon>Nematoda</taxon>
        <taxon>Chromadorea</taxon>
        <taxon>Rhabditida</taxon>
        <taxon>Rhabditina</taxon>
        <taxon>Rhabditomorpha</taxon>
        <taxon>Strongyloidea</taxon>
        <taxon>Ancylostomatidae</taxon>
        <taxon>Ancylostomatinae</taxon>
        <taxon>Ancylostoma</taxon>
    </lineage>
</organism>
<dbReference type="PANTHER" id="PTHR47027">
    <property type="entry name" value="REVERSE TRANSCRIPTASE DOMAIN-CONTAINING PROTEIN"/>
    <property type="match status" value="1"/>
</dbReference>
<name>A0A016WD35_9BILA</name>
<dbReference type="PANTHER" id="PTHR47027:SF20">
    <property type="entry name" value="REVERSE TRANSCRIPTASE-LIKE PROTEIN WITH RNA-DIRECTED DNA POLYMERASE DOMAIN"/>
    <property type="match status" value="1"/>
</dbReference>
<proteinExistence type="predicted"/>
<evidence type="ECO:0000313" key="3">
    <source>
        <dbReference type="Proteomes" id="UP000024635"/>
    </source>
</evidence>
<dbReference type="OrthoDB" id="410104at2759"/>
<dbReference type="Proteomes" id="UP000024635">
    <property type="component" value="Unassembled WGS sequence"/>
</dbReference>
<accession>A0A016WD35</accession>
<dbReference type="SUPFAM" id="SSF56672">
    <property type="entry name" value="DNA/RNA polymerases"/>
    <property type="match status" value="1"/>
</dbReference>
<evidence type="ECO:0000259" key="1">
    <source>
        <dbReference type="PROSITE" id="PS50878"/>
    </source>
</evidence>
<evidence type="ECO:0000313" key="2">
    <source>
        <dbReference type="EMBL" id="EYC37506.1"/>
    </source>
</evidence>
<dbReference type="Pfam" id="PF00078">
    <property type="entry name" value="RVT_1"/>
    <property type="match status" value="1"/>
</dbReference>
<gene>
    <name evidence="2" type="primary">Acey_s0784.g2336</name>
    <name evidence="2" type="ORF">Y032_0784g2336</name>
</gene>
<comment type="caution">
    <text evidence="2">The sequence shown here is derived from an EMBL/GenBank/DDBJ whole genome shotgun (WGS) entry which is preliminary data.</text>
</comment>
<keyword evidence="3" id="KW-1185">Reference proteome</keyword>
<dbReference type="InterPro" id="IPR000477">
    <property type="entry name" value="RT_dom"/>
</dbReference>
<protein>
    <recommendedName>
        <fullName evidence="1">Reverse transcriptase domain-containing protein</fullName>
    </recommendedName>
</protein>